<accession>A0ACB9P2P2</accession>
<keyword evidence="2" id="KW-1185">Reference proteome</keyword>
<reference evidence="2" key="1">
    <citation type="journal article" date="2023" name="Front. Plant Sci.">
        <title>Chromosomal-level genome assembly of Melastoma candidum provides insights into trichome evolution.</title>
        <authorList>
            <person name="Zhong Y."/>
            <person name="Wu W."/>
            <person name="Sun C."/>
            <person name="Zou P."/>
            <person name="Liu Y."/>
            <person name="Dai S."/>
            <person name="Zhou R."/>
        </authorList>
    </citation>
    <scope>NUCLEOTIDE SEQUENCE [LARGE SCALE GENOMIC DNA]</scope>
</reference>
<organism evidence="1 2">
    <name type="scientific">Melastoma candidum</name>
    <dbReference type="NCBI Taxonomy" id="119954"/>
    <lineage>
        <taxon>Eukaryota</taxon>
        <taxon>Viridiplantae</taxon>
        <taxon>Streptophyta</taxon>
        <taxon>Embryophyta</taxon>
        <taxon>Tracheophyta</taxon>
        <taxon>Spermatophyta</taxon>
        <taxon>Magnoliopsida</taxon>
        <taxon>eudicotyledons</taxon>
        <taxon>Gunneridae</taxon>
        <taxon>Pentapetalae</taxon>
        <taxon>rosids</taxon>
        <taxon>malvids</taxon>
        <taxon>Myrtales</taxon>
        <taxon>Melastomataceae</taxon>
        <taxon>Melastomatoideae</taxon>
        <taxon>Melastomateae</taxon>
        <taxon>Melastoma</taxon>
    </lineage>
</organism>
<comment type="caution">
    <text evidence="1">The sequence shown here is derived from an EMBL/GenBank/DDBJ whole genome shotgun (WGS) entry which is preliminary data.</text>
</comment>
<sequence>MSEPNPCPDPDPTAPTHSPTLNLPPDPPQPPPPQPPPSELLESQPPDRNPPVISLPSPSDQVPSPRGKSPSPRQLQRSPRASPTGLSSSGKHPVYRGIRCRSGKWVSEIREPRKTSRIWLGTYPSPEMAAAAYDVAALALKSGDAVLNFPKSAKSYPIPVSNSPVDIRRAAAAAAAASKKAESSASRGSEEKSLEGLLASVESTTAGATSSTPLGDDYISKGLQSKEGFIDEEELFDMPNLLVDMAEGMLVSPPRISSPPSDDSPDSSDIENLWSYS</sequence>
<protein>
    <submittedName>
        <fullName evidence="1">Uncharacterized protein</fullName>
    </submittedName>
</protein>
<name>A0ACB9P2P2_9MYRT</name>
<proteinExistence type="predicted"/>
<dbReference type="EMBL" id="CM042886">
    <property type="protein sequence ID" value="KAI4343273.1"/>
    <property type="molecule type" value="Genomic_DNA"/>
</dbReference>
<evidence type="ECO:0000313" key="1">
    <source>
        <dbReference type="EMBL" id="KAI4343273.1"/>
    </source>
</evidence>
<evidence type="ECO:0000313" key="2">
    <source>
        <dbReference type="Proteomes" id="UP001057402"/>
    </source>
</evidence>
<gene>
    <name evidence="1" type="ORF">MLD38_027801</name>
</gene>
<dbReference type="Proteomes" id="UP001057402">
    <property type="component" value="Chromosome 7"/>
</dbReference>